<feature type="transmembrane region" description="Helical" evidence="7">
    <location>
        <begin position="87"/>
        <end position="109"/>
    </location>
</feature>
<keyword evidence="5 7" id="KW-1133">Transmembrane helix</keyword>
<dbReference type="InterPro" id="IPR050366">
    <property type="entry name" value="BP-dependent_transpt_permease"/>
</dbReference>
<dbReference type="InterPro" id="IPR035906">
    <property type="entry name" value="MetI-like_sf"/>
</dbReference>
<dbReference type="PANTHER" id="PTHR43386:SF1">
    <property type="entry name" value="D,D-DIPEPTIDE TRANSPORT SYSTEM PERMEASE PROTEIN DDPC-RELATED"/>
    <property type="match status" value="1"/>
</dbReference>
<dbReference type="PANTHER" id="PTHR43386">
    <property type="entry name" value="OLIGOPEPTIDE TRANSPORT SYSTEM PERMEASE PROTEIN APPC"/>
    <property type="match status" value="1"/>
</dbReference>
<keyword evidence="4 7" id="KW-0812">Transmembrane</keyword>
<dbReference type="EMBL" id="JTHE03000023">
    <property type="protein sequence ID" value="MCM1981888.1"/>
    <property type="molecule type" value="Genomic_DNA"/>
</dbReference>
<dbReference type="CDD" id="cd06261">
    <property type="entry name" value="TM_PBP2"/>
    <property type="match status" value="1"/>
</dbReference>
<keyword evidence="3" id="KW-1003">Cell membrane</keyword>
<evidence type="ECO:0000313" key="9">
    <source>
        <dbReference type="EMBL" id="MCM1981888.1"/>
    </source>
</evidence>
<comment type="subcellular location">
    <subcellularLocation>
        <location evidence="1 7">Cell membrane</location>
        <topology evidence="1 7">Multi-pass membrane protein</topology>
    </subcellularLocation>
</comment>
<name>A0ABD4SZV6_9CYAN</name>
<dbReference type="Pfam" id="PF12911">
    <property type="entry name" value="OppC_N"/>
    <property type="match status" value="1"/>
</dbReference>
<evidence type="ECO:0000256" key="4">
    <source>
        <dbReference type="ARBA" id="ARBA00022692"/>
    </source>
</evidence>
<evidence type="ECO:0000256" key="6">
    <source>
        <dbReference type="ARBA" id="ARBA00023136"/>
    </source>
</evidence>
<reference evidence="9 10" key="1">
    <citation type="journal article" date="2015" name="Genome Announc.">
        <title>Draft Genome Sequence of Filamentous Marine Cyanobacterium Lyngbya confervoides Strain BDU141951.</title>
        <authorList>
            <person name="Chandrababunaidu M.M."/>
            <person name="Sen D."/>
            <person name="Tripathy S."/>
        </authorList>
    </citation>
    <scope>NUCLEOTIDE SEQUENCE [LARGE SCALE GENOMIC DNA]</scope>
    <source>
        <strain evidence="9 10">BDU141951</strain>
    </source>
</reference>
<dbReference type="InterPro" id="IPR025966">
    <property type="entry name" value="OppC_N"/>
</dbReference>
<dbReference type="Gene3D" id="1.10.3720.10">
    <property type="entry name" value="MetI-like"/>
    <property type="match status" value="1"/>
</dbReference>
<dbReference type="InterPro" id="IPR000515">
    <property type="entry name" value="MetI-like"/>
</dbReference>
<comment type="similarity">
    <text evidence="7">Belongs to the binding-protein-dependent transport system permease family.</text>
</comment>
<feature type="transmembrane region" description="Helical" evidence="7">
    <location>
        <begin position="116"/>
        <end position="139"/>
    </location>
</feature>
<evidence type="ECO:0000256" key="5">
    <source>
        <dbReference type="ARBA" id="ARBA00022989"/>
    </source>
</evidence>
<dbReference type="SUPFAM" id="SSF161098">
    <property type="entry name" value="MetI-like"/>
    <property type="match status" value="1"/>
</dbReference>
<dbReference type="AlphaFoldDB" id="A0ABD4SZV6"/>
<protein>
    <submittedName>
        <fullName evidence="9">ABC transporter permease</fullName>
    </submittedName>
</protein>
<dbReference type="RefSeq" id="WP_166280037.1">
    <property type="nucleotide sequence ID" value="NZ_JTHE03000023.1"/>
</dbReference>
<dbReference type="PROSITE" id="PS50928">
    <property type="entry name" value="ABC_TM1"/>
    <property type="match status" value="1"/>
</dbReference>
<keyword evidence="6 7" id="KW-0472">Membrane</keyword>
<dbReference type="Proteomes" id="UP000031561">
    <property type="component" value="Unassembled WGS sequence"/>
</dbReference>
<keyword evidence="10" id="KW-1185">Reference proteome</keyword>
<feature type="transmembrane region" description="Helical" evidence="7">
    <location>
        <begin position="21"/>
        <end position="40"/>
    </location>
</feature>
<feature type="transmembrane region" description="Helical" evidence="7">
    <location>
        <begin position="254"/>
        <end position="275"/>
    </location>
</feature>
<evidence type="ECO:0000256" key="2">
    <source>
        <dbReference type="ARBA" id="ARBA00022448"/>
    </source>
</evidence>
<organism evidence="9 10">
    <name type="scientific">Lyngbya confervoides BDU141951</name>
    <dbReference type="NCBI Taxonomy" id="1574623"/>
    <lineage>
        <taxon>Bacteria</taxon>
        <taxon>Bacillati</taxon>
        <taxon>Cyanobacteriota</taxon>
        <taxon>Cyanophyceae</taxon>
        <taxon>Oscillatoriophycideae</taxon>
        <taxon>Oscillatoriales</taxon>
        <taxon>Microcoleaceae</taxon>
        <taxon>Lyngbya</taxon>
    </lineage>
</organism>
<evidence type="ECO:0000259" key="8">
    <source>
        <dbReference type="PROSITE" id="PS50928"/>
    </source>
</evidence>
<accession>A0ABD4SZV6</accession>
<dbReference type="Pfam" id="PF00528">
    <property type="entry name" value="BPD_transp_1"/>
    <property type="match status" value="1"/>
</dbReference>
<keyword evidence="2 7" id="KW-0813">Transport</keyword>
<proteinExistence type="inferred from homology"/>
<sequence>MIRQFCQSPALRRLLASMAGRIGLGLTSFLGGAAVLAPFLNPYNPAQDRNYAIRLQAPNGAHWFGLDGLGRDIFTQVWYGIRTSLEISLISVLLGLLAGVLLGLLAGYFRGWVDGVIGWLTDVMLAFPSILLAIAVVTVTGPSRISVMVAVGLVQVPKFIRLTRSLTLSLREQAFVQAAQAFGAGPGRIMARHLLPACLSALTVQATLAIGTATLEAAGLGFLGLGTQPPAPELGTMLSDAFKGGYSLSAPWTILFPGLFITLMVLAFTLLGDGLRDALHPPRRL</sequence>
<evidence type="ECO:0000313" key="10">
    <source>
        <dbReference type="Proteomes" id="UP000031561"/>
    </source>
</evidence>
<gene>
    <name evidence="9" type="ORF">QQ91_0003455</name>
</gene>
<dbReference type="GO" id="GO:0005886">
    <property type="term" value="C:plasma membrane"/>
    <property type="evidence" value="ECO:0007669"/>
    <property type="project" value="UniProtKB-SubCell"/>
</dbReference>
<evidence type="ECO:0000256" key="7">
    <source>
        <dbReference type="RuleBase" id="RU363032"/>
    </source>
</evidence>
<evidence type="ECO:0000256" key="3">
    <source>
        <dbReference type="ARBA" id="ARBA00022475"/>
    </source>
</evidence>
<evidence type="ECO:0000256" key="1">
    <source>
        <dbReference type="ARBA" id="ARBA00004651"/>
    </source>
</evidence>
<feature type="domain" description="ABC transmembrane type-1" evidence="8">
    <location>
        <begin position="81"/>
        <end position="272"/>
    </location>
</feature>
<comment type="caution">
    <text evidence="9">The sequence shown here is derived from an EMBL/GenBank/DDBJ whole genome shotgun (WGS) entry which is preliminary data.</text>
</comment>